<reference evidence="1 2" key="1">
    <citation type="submission" date="2015-09" db="EMBL/GenBank/DDBJ databases">
        <title>Sorangium comparison.</title>
        <authorList>
            <person name="Zaburannyi N."/>
            <person name="Bunk B."/>
            <person name="Overmann J."/>
            <person name="Mueller R."/>
        </authorList>
    </citation>
    <scope>NUCLEOTIDE SEQUENCE [LARGE SCALE GENOMIC DNA]</scope>
    <source>
        <strain evidence="1 2">So ce836</strain>
    </source>
</reference>
<accession>A0A4P2QX23</accession>
<name>A0A4P2QX23_SORCE</name>
<dbReference type="Proteomes" id="UP000295497">
    <property type="component" value="Chromosome"/>
</dbReference>
<dbReference type="AlphaFoldDB" id="A0A4P2QX23"/>
<gene>
    <name evidence="1" type="ORF">SOCE836_072420</name>
</gene>
<protein>
    <submittedName>
        <fullName evidence="1">Uncharacterized protein</fullName>
    </submittedName>
</protein>
<proteinExistence type="predicted"/>
<dbReference type="EMBL" id="CP012672">
    <property type="protein sequence ID" value="AUX35054.1"/>
    <property type="molecule type" value="Genomic_DNA"/>
</dbReference>
<evidence type="ECO:0000313" key="2">
    <source>
        <dbReference type="Proteomes" id="UP000295497"/>
    </source>
</evidence>
<organism evidence="1 2">
    <name type="scientific">Sorangium cellulosum</name>
    <name type="common">Polyangium cellulosum</name>
    <dbReference type="NCBI Taxonomy" id="56"/>
    <lineage>
        <taxon>Bacteria</taxon>
        <taxon>Pseudomonadati</taxon>
        <taxon>Myxococcota</taxon>
        <taxon>Polyangia</taxon>
        <taxon>Polyangiales</taxon>
        <taxon>Polyangiaceae</taxon>
        <taxon>Sorangium</taxon>
    </lineage>
</organism>
<sequence length="175" mass="18872">MLRTLLATALSLAPLGCGSDFEPPLVAGRAVLTLGAKQLFLDTGNNGETAVAFDEDNQRSWYTDCGVKGDGLEVMILNDPIREKKGFWGITLRASRELDDEWNVSANLGDDVLSGVCQLNHKTTREKDLYEGELSVAACIVKDPTPDADGLQEARFDAFVRAKRCVLRNPGGSGG</sequence>
<dbReference type="RefSeq" id="WP_129578143.1">
    <property type="nucleotide sequence ID" value="NZ_CP012672.1"/>
</dbReference>
<evidence type="ECO:0000313" key="1">
    <source>
        <dbReference type="EMBL" id="AUX35054.1"/>
    </source>
</evidence>